<comment type="caution">
    <text evidence="2">The sequence shown here is derived from an EMBL/GenBank/DDBJ whole genome shotgun (WGS) entry which is preliminary data.</text>
</comment>
<evidence type="ECO:0000259" key="1">
    <source>
        <dbReference type="PROSITE" id="PS00028"/>
    </source>
</evidence>
<dbReference type="PROSITE" id="PS00028">
    <property type="entry name" value="ZINC_FINGER_C2H2_1"/>
    <property type="match status" value="1"/>
</dbReference>
<dbReference type="AlphaFoldDB" id="A0A6G0T709"/>
<evidence type="ECO:0000313" key="2">
    <source>
        <dbReference type="EMBL" id="KAE9525985.1"/>
    </source>
</evidence>
<protein>
    <recommendedName>
        <fullName evidence="1">C2H2-type domain-containing protein</fullName>
    </recommendedName>
</protein>
<accession>A0A6G0T709</accession>
<gene>
    <name evidence="2" type="ORF">AGLY_013927</name>
</gene>
<dbReference type="InterPro" id="IPR013087">
    <property type="entry name" value="Znf_C2H2_type"/>
</dbReference>
<feature type="non-terminal residue" evidence="2">
    <location>
        <position position="1"/>
    </location>
</feature>
<reference evidence="2 3" key="1">
    <citation type="submission" date="2019-08" db="EMBL/GenBank/DDBJ databases">
        <title>The genome of the soybean aphid Biotype 1, its phylome, world population structure and adaptation to the North American continent.</title>
        <authorList>
            <person name="Giordano R."/>
            <person name="Donthu R.K."/>
            <person name="Hernandez A.G."/>
            <person name="Wright C.L."/>
            <person name="Zimin A.V."/>
        </authorList>
    </citation>
    <scope>NUCLEOTIDE SEQUENCE [LARGE SCALE GENOMIC DNA]</scope>
    <source>
        <tissue evidence="2">Whole aphids</tissue>
    </source>
</reference>
<organism evidence="2 3">
    <name type="scientific">Aphis glycines</name>
    <name type="common">Soybean aphid</name>
    <dbReference type="NCBI Taxonomy" id="307491"/>
    <lineage>
        <taxon>Eukaryota</taxon>
        <taxon>Metazoa</taxon>
        <taxon>Ecdysozoa</taxon>
        <taxon>Arthropoda</taxon>
        <taxon>Hexapoda</taxon>
        <taxon>Insecta</taxon>
        <taxon>Pterygota</taxon>
        <taxon>Neoptera</taxon>
        <taxon>Paraneoptera</taxon>
        <taxon>Hemiptera</taxon>
        <taxon>Sternorrhyncha</taxon>
        <taxon>Aphidomorpha</taxon>
        <taxon>Aphidoidea</taxon>
        <taxon>Aphididae</taxon>
        <taxon>Aphidini</taxon>
        <taxon>Aphis</taxon>
        <taxon>Aphis</taxon>
    </lineage>
</organism>
<keyword evidence="3" id="KW-1185">Reference proteome</keyword>
<dbReference type="EMBL" id="VYZN01000056">
    <property type="protein sequence ID" value="KAE9525985.1"/>
    <property type="molecule type" value="Genomic_DNA"/>
</dbReference>
<sequence>PDSSYTCLEDACSQSFNGLSSFKKHVNKKHAVVMSKTFLNLQSGNCVQEITNMAPSIEYATRDSINNYDELKDPLNFENLQKNFPSPSDDDLATFMLLPYMFQPTNVAIKNKRTYKPSKIEQSMSFITYNSNANELKTLHKQKVDFAFNLDLIVQPYTVIVGDINDLEPLHSYVIKTIPSIYWRHLSNLLIFVSKLFIP</sequence>
<proteinExistence type="predicted"/>
<feature type="domain" description="C2H2-type" evidence="1">
    <location>
        <begin position="7"/>
        <end position="30"/>
    </location>
</feature>
<dbReference type="Proteomes" id="UP000475862">
    <property type="component" value="Unassembled WGS sequence"/>
</dbReference>
<evidence type="ECO:0000313" key="3">
    <source>
        <dbReference type="Proteomes" id="UP000475862"/>
    </source>
</evidence>
<name>A0A6G0T709_APHGL</name>